<comment type="caution">
    <text evidence="9">The sequence shown here is derived from an EMBL/GenBank/DDBJ whole genome shotgun (WGS) entry which is preliminary data.</text>
</comment>
<dbReference type="InterPro" id="IPR011009">
    <property type="entry name" value="Kinase-like_dom_sf"/>
</dbReference>
<gene>
    <name evidence="9" type="ORF">FKG94_26625</name>
</gene>
<dbReference type="PROSITE" id="PS50011">
    <property type="entry name" value="PROTEIN_KINASE_DOM"/>
    <property type="match status" value="1"/>
</dbReference>
<evidence type="ECO:0000313" key="9">
    <source>
        <dbReference type="EMBL" id="TQV66931.1"/>
    </source>
</evidence>
<sequence length="542" mass="58660">MTASDDKSDHKAAIKPASSNATPAASPVNSADRVETGEDPGRSDGDATLINPRHNTAKAERTSTSSAAKTVINSGAGGDKTAGNPGTDAGETVINSGIDTDKTELNDRVPTGATATAPYSIGDTTGTDTYRPGAEGVKVGIGTVIKQRFVLERLLGVGGMGAVYRAKDLRKEEAGDDSSRIALKILSDEFRQHPQAFVTLQREAKKTQALAHPNIVTVYDFDREGDLVYLTMEELKGCQLTEVISGEEEARYPEDKQRLHLVKQIADGLAYAHSKGFVHSDLKPGNVMVTDEGVVKILDFGIARAAHEKAADSFDAGELGALTPRYASLEMINNEPPHPSDDIYALGIILCEILGGQHPYRDKDAAAALQGKLSPTLPKTRNPLLRGLLRQAVALERDKRIASAEIFLRKLSFAQTGLQRIAAVAGICAAALIGNYAYIQTIEDTGVPFESLPIEQQAEFKALMEQGRAALQLNILQDAVVFFDQAYAIHATNDDIRKAIEKINNDVNKRLENAQTQEQREFYQQQLKHLREYPAFSQAGQL</sequence>
<evidence type="ECO:0000256" key="4">
    <source>
        <dbReference type="ARBA" id="ARBA00022840"/>
    </source>
</evidence>
<feature type="domain" description="Protein kinase" evidence="8">
    <location>
        <begin position="149"/>
        <end position="414"/>
    </location>
</feature>
<dbReference type="AlphaFoldDB" id="A0A545SPP2"/>
<dbReference type="Proteomes" id="UP000319732">
    <property type="component" value="Unassembled WGS sequence"/>
</dbReference>
<dbReference type="CDD" id="cd14014">
    <property type="entry name" value="STKc_PknB_like"/>
    <property type="match status" value="1"/>
</dbReference>
<keyword evidence="9" id="KW-0723">Serine/threonine-protein kinase</keyword>
<evidence type="ECO:0000256" key="1">
    <source>
        <dbReference type="ARBA" id="ARBA00022679"/>
    </source>
</evidence>
<feature type="compositionally biased region" description="Basic and acidic residues" evidence="7">
    <location>
        <begin position="32"/>
        <end position="45"/>
    </location>
</feature>
<feature type="coiled-coil region" evidence="6">
    <location>
        <begin position="497"/>
        <end position="533"/>
    </location>
</feature>
<evidence type="ECO:0000256" key="3">
    <source>
        <dbReference type="ARBA" id="ARBA00022777"/>
    </source>
</evidence>
<feature type="compositionally biased region" description="Basic and acidic residues" evidence="7">
    <location>
        <begin position="1"/>
        <end position="12"/>
    </location>
</feature>
<evidence type="ECO:0000313" key="10">
    <source>
        <dbReference type="Proteomes" id="UP000319732"/>
    </source>
</evidence>
<dbReference type="Gene3D" id="3.30.200.20">
    <property type="entry name" value="Phosphorylase Kinase, domain 1"/>
    <property type="match status" value="1"/>
</dbReference>
<protein>
    <submittedName>
        <fullName evidence="9">Serine/threonine protein kinase</fullName>
    </submittedName>
</protein>
<dbReference type="OrthoDB" id="9801841at2"/>
<dbReference type="InterPro" id="IPR008271">
    <property type="entry name" value="Ser/Thr_kinase_AS"/>
</dbReference>
<dbReference type="PROSITE" id="PS00107">
    <property type="entry name" value="PROTEIN_KINASE_ATP"/>
    <property type="match status" value="1"/>
</dbReference>
<dbReference type="PANTHER" id="PTHR43289:SF6">
    <property type="entry name" value="SERINE_THREONINE-PROTEIN KINASE NEKL-3"/>
    <property type="match status" value="1"/>
</dbReference>
<dbReference type="RefSeq" id="WP_142929993.1">
    <property type="nucleotide sequence ID" value="NZ_ML660114.1"/>
</dbReference>
<evidence type="ECO:0000259" key="8">
    <source>
        <dbReference type="PROSITE" id="PS50011"/>
    </source>
</evidence>
<dbReference type="EMBL" id="VHSG01000038">
    <property type="protein sequence ID" value="TQV66931.1"/>
    <property type="molecule type" value="Genomic_DNA"/>
</dbReference>
<feature type="compositionally biased region" description="Polar residues" evidence="7">
    <location>
        <begin position="62"/>
        <end position="73"/>
    </location>
</feature>
<keyword evidence="2 5" id="KW-0547">Nucleotide-binding</keyword>
<reference evidence="9 10" key="1">
    <citation type="submission" date="2019-06" db="EMBL/GenBank/DDBJ databases">
        <title>Whole genome sequence for Cellvibrionaceae sp. R142.</title>
        <authorList>
            <person name="Wang G."/>
        </authorList>
    </citation>
    <scope>NUCLEOTIDE SEQUENCE [LARGE SCALE GENOMIC DNA]</scope>
    <source>
        <strain evidence="9 10">R142</strain>
    </source>
</reference>
<proteinExistence type="predicted"/>
<organism evidence="9 10">
    <name type="scientific">Exilibacterium tricleocarpae</name>
    <dbReference type="NCBI Taxonomy" id="2591008"/>
    <lineage>
        <taxon>Bacteria</taxon>
        <taxon>Pseudomonadati</taxon>
        <taxon>Pseudomonadota</taxon>
        <taxon>Gammaproteobacteria</taxon>
        <taxon>Cellvibrionales</taxon>
        <taxon>Cellvibrionaceae</taxon>
        <taxon>Exilibacterium</taxon>
    </lineage>
</organism>
<dbReference type="InterPro" id="IPR017441">
    <property type="entry name" value="Protein_kinase_ATP_BS"/>
</dbReference>
<dbReference type="SMART" id="SM00220">
    <property type="entry name" value="S_TKc"/>
    <property type="match status" value="1"/>
</dbReference>
<dbReference type="PANTHER" id="PTHR43289">
    <property type="entry name" value="MITOGEN-ACTIVATED PROTEIN KINASE KINASE KINASE 20-RELATED"/>
    <property type="match status" value="1"/>
</dbReference>
<evidence type="ECO:0000256" key="7">
    <source>
        <dbReference type="SAM" id="MobiDB-lite"/>
    </source>
</evidence>
<dbReference type="InterPro" id="IPR000719">
    <property type="entry name" value="Prot_kinase_dom"/>
</dbReference>
<feature type="region of interest" description="Disordered" evidence="7">
    <location>
        <begin position="1"/>
        <end position="128"/>
    </location>
</feature>
<name>A0A545SPP2_9GAMM</name>
<keyword evidence="1" id="KW-0808">Transferase</keyword>
<evidence type="ECO:0000256" key="2">
    <source>
        <dbReference type="ARBA" id="ARBA00022741"/>
    </source>
</evidence>
<evidence type="ECO:0000256" key="5">
    <source>
        <dbReference type="PROSITE-ProRule" id="PRU10141"/>
    </source>
</evidence>
<dbReference type="Pfam" id="PF00069">
    <property type="entry name" value="Pkinase"/>
    <property type="match status" value="1"/>
</dbReference>
<feature type="compositionally biased region" description="Low complexity" evidence="7">
    <location>
        <begin position="16"/>
        <end position="31"/>
    </location>
</feature>
<dbReference type="GO" id="GO:0004674">
    <property type="term" value="F:protein serine/threonine kinase activity"/>
    <property type="evidence" value="ECO:0007669"/>
    <property type="project" value="UniProtKB-KW"/>
</dbReference>
<dbReference type="GO" id="GO:0005524">
    <property type="term" value="F:ATP binding"/>
    <property type="evidence" value="ECO:0007669"/>
    <property type="project" value="UniProtKB-UniRule"/>
</dbReference>
<dbReference type="PROSITE" id="PS00108">
    <property type="entry name" value="PROTEIN_KINASE_ST"/>
    <property type="match status" value="1"/>
</dbReference>
<dbReference type="SUPFAM" id="SSF56112">
    <property type="entry name" value="Protein kinase-like (PK-like)"/>
    <property type="match status" value="1"/>
</dbReference>
<keyword evidence="4 5" id="KW-0067">ATP-binding</keyword>
<evidence type="ECO:0000256" key="6">
    <source>
        <dbReference type="SAM" id="Coils"/>
    </source>
</evidence>
<keyword evidence="6" id="KW-0175">Coiled coil</keyword>
<keyword evidence="3 9" id="KW-0418">Kinase</keyword>
<keyword evidence="10" id="KW-1185">Reference proteome</keyword>
<feature type="binding site" evidence="5">
    <location>
        <position position="184"/>
    </location>
    <ligand>
        <name>ATP</name>
        <dbReference type="ChEBI" id="CHEBI:30616"/>
    </ligand>
</feature>
<accession>A0A545SPP2</accession>
<dbReference type="Gene3D" id="1.10.510.10">
    <property type="entry name" value="Transferase(Phosphotransferase) domain 1"/>
    <property type="match status" value="1"/>
</dbReference>